<sequence>MHSLNPSTLLALRSFRTMLSPAHPTSSSSFDELAEIVREYEANEKVMAKAVVHVIIQPILLHWPNVMSLVHILCSDPGIILEQESQGNVSVPSSQCTGIEVSSWDEPAAPFKDMDVYLNYFDEDGEDITQPNSPIQWNASLMLGWYLPVVAKTSRVPNSTLHHIPRASDEPEQSEDPRRLDHSLSYTVPVHTLQSVVGMQDKQLLFVAQQPEHKLKYQQKRPIHSQCQTSPSQMQPHAITSTSATPPAPVTNTSTSCAQPPDKQSKSIPLWVHLFNSSLYIYLSSLVYYYCLCSFDITSNIKHFETPEHFRLVIGTQRPHNLACPPNFLVVDLLQLFGNVEQPLNLRALWVFTMIVLRLMASSMGKSVSPGI</sequence>
<dbReference type="GeneID" id="64661234"/>
<evidence type="ECO:0000256" key="1">
    <source>
        <dbReference type="SAM" id="MobiDB-lite"/>
    </source>
</evidence>
<evidence type="ECO:0000313" key="2">
    <source>
        <dbReference type="EMBL" id="KAG1900926.1"/>
    </source>
</evidence>
<protein>
    <submittedName>
        <fullName evidence="2">Uncharacterized protein</fullName>
    </submittedName>
</protein>
<dbReference type="Proteomes" id="UP001195769">
    <property type="component" value="Unassembled WGS sequence"/>
</dbReference>
<accession>A0AAD4HLU6</accession>
<feature type="region of interest" description="Disordered" evidence="1">
    <location>
        <begin position="218"/>
        <end position="262"/>
    </location>
</feature>
<organism evidence="2 3">
    <name type="scientific">Suillus fuscotomentosus</name>
    <dbReference type="NCBI Taxonomy" id="1912939"/>
    <lineage>
        <taxon>Eukaryota</taxon>
        <taxon>Fungi</taxon>
        <taxon>Dikarya</taxon>
        <taxon>Basidiomycota</taxon>
        <taxon>Agaricomycotina</taxon>
        <taxon>Agaricomycetes</taxon>
        <taxon>Agaricomycetidae</taxon>
        <taxon>Boletales</taxon>
        <taxon>Suillineae</taxon>
        <taxon>Suillaceae</taxon>
        <taxon>Suillus</taxon>
    </lineage>
</organism>
<evidence type="ECO:0000313" key="3">
    <source>
        <dbReference type="Proteomes" id="UP001195769"/>
    </source>
</evidence>
<reference evidence="2" key="1">
    <citation type="journal article" date="2020" name="New Phytol.">
        <title>Comparative genomics reveals dynamic genome evolution in host specialist ectomycorrhizal fungi.</title>
        <authorList>
            <person name="Lofgren L.A."/>
            <person name="Nguyen N.H."/>
            <person name="Vilgalys R."/>
            <person name="Ruytinx J."/>
            <person name="Liao H.L."/>
            <person name="Branco S."/>
            <person name="Kuo A."/>
            <person name="LaButti K."/>
            <person name="Lipzen A."/>
            <person name="Andreopoulos W."/>
            <person name="Pangilinan J."/>
            <person name="Riley R."/>
            <person name="Hundley H."/>
            <person name="Na H."/>
            <person name="Barry K."/>
            <person name="Grigoriev I.V."/>
            <person name="Stajich J.E."/>
            <person name="Kennedy P.G."/>
        </authorList>
    </citation>
    <scope>NUCLEOTIDE SEQUENCE</scope>
    <source>
        <strain evidence="2">FC203</strain>
    </source>
</reference>
<name>A0AAD4HLU6_9AGAM</name>
<dbReference type="RefSeq" id="XP_041226502.1">
    <property type="nucleotide sequence ID" value="XM_041366936.1"/>
</dbReference>
<feature type="compositionally biased region" description="Low complexity" evidence="1">
    <location>
        <begin position="236"/>
        <end position="256"/>
    </location>
</feature>
<feature type="region of interest" description="Disordered" evidence="1">
    <location>
        <begin position="161"/>
        <end position="180"/>
    </location>
</feature>
<dbReference type="EMBL" id="JABBWK010000024">
    <property type="protein sequence ID" value="KAG1900926.1"/>
    <property type="molecule type" value="Genomic_DNA"/>
</dbReference>
<gene>
    <name evidence="2" type="ORF">F5891DRAFT_1188026</name>
</gene>
<proteinExistence type="predicted"/>
<feature type="compositionally biased region" description="Polar residues" evidence="1">
    <location>
        <begin position="225"/>
        <end position="235"/>
    </location>
</feature>
<keyword evidence="3" id="KW-1185">Reference proteome</keyword>
<comment type="caution">
    <text evidence="2">The sequence shown here is derived from an EMBL/GenBank/DDBJ whole genome shotgun (WGS) entry which is preliminary data.</text>
</comment>
<dbReference type="AlphaFoldDB" id="A0AAD4HLU6"/>